<proteinExistence type="predicted"/>
<accession>A0A0N4TF18</accession>
<name>A0A0N4TF18_BRUPA</name>
<dbReference type="Pfam" id="PF14629">
    <property type="entry name" value="ORC4_C"/>
    <property type="match status" value="1"/>
</dbReference>
<evidence type="ECO:0000313" key="4">
    <source>
        <dbReference type="WBParaSite" id="BPAG_0000680601-mRNA-1"/>
    </source>
</evidence>
<dbReference type="InterPro" id="IPR032705">
    <property type="entry name" value="ORC4_C"/>
</dbReference>
<feature type="domain" description="Origin recognition complex subunit 4 C-terminal" evidence="1">
    <location>
        <begin position="16"/>
        <end position="150"/>
    </location>
</feature>
<dbReference type="STRING" id="6280.A0A0N4TF18"/>
<evidence type="ECO:0000313" key="3">
    <source>
        <dbReference type="Proteomes" id="UP000278627"/>
    </source>
</evidence>
<sequence>MEVENKRNCDITFLIFIADECVKRKLREIYDETRSYCILKQITATFLCFMDAEHIKNLSSPHASRIFVEAKNAVIANEDTMKSIILIPDVIAMLNKHFTYIRQLPALLSGLTLRQLCLLLCCVRLVRYQRRQDFTFREIILDYRKLVNKYLPTLNVKDDLILLKELDTLCSLTVLEEREQCGQLLFKRTSVQVIIFL</sequence>
<evidence type="ECO:0000259" key="1">
    <source>
        <dbReference type="Pfam" id="PF14629"/>
    </source>
</evidence>
<keyword evidence="3" id="KW-1185">Reference proteome</keyword>
<reference evidence="4" key="1">
    <citation type="submission" date="2017-02" db="UniProtKB">
        <authorList>
            <consortium name="WormBaseParasite"/>
        </authorList>
    </citation>
    <scope>IDENTIFICATION</scope>
</reference>
<organism evidence="4">
    <name type="scientific">Brugia pahangi</name>
    <name type="common">Filarial nematode worm</name>
    <dbReference type="NCBI Taxonomy" id="6280"/>
    <lineage>
        <taxon>Eukaryota</taxon>
        <taxon>Metazoa</taxon>
        <taxon>Ecdysozoa</taxon>
        <taxon>Nematoda</taxon>
        <taxon>Chromadorea</taxon>
        <taxon>Rhabditida</taxon>
        <taxon>Spirurina</taxon>
        <taxon>Spiruromorpha</taxon>
        <taxon>Filarioidea</taxon>
        <taxon>Onchocercidae</taxon>
        <taxon>Brugia</taxon>
    </lineage>
</organism>
<dbReference type="EMBL" id="UZAD01006651">
    <property type="protein sequence ID" value="VDN87955.1"/>
    <property type="molecule type" value="Genomic_DNA"/>
</dbReference>
<dbReference type="AlphaFoldDB" id="A0A0N4TF18"/>
<reference evidence="2 3" key="2">
    <citation type="submission" date="2018-11" db="EMBL/GenBank/DDBJ databases">
        <authorList>
            <consortium name="Pathogen Informatics"/>
        </authorList>
    </citation>
    <scope>NUCLEOTIDE SEQUENCE [LARGE SCALE GENOMIC DNA]</scope>
</reference>
<evidence type="ECO:0000313" key="2">
    <source>
        <dbReference type="EMBL" id="VDN87955.1"/>
    </source>
</evidence>
<gene>
    <name evidence="2" type="ORF">BPAG_LOCUS6769</name>
</gene>
<dbReference type="Proteomes" id="UP000278627">
    <property type="component" value="Unassembled WGS sequence"/>
</dbReference>
<dbReference type="WBParaSite" id="BPAG_0000680601-mRNA-1">
    <property type="protein sequence ID" value="BPAG_0000680601-mRNA-1"/>
    <property type="gene ID" value="BPAG_0000680601"/>
</dbReference>
<protein>
    <submittedName>
        <fullName evidence="4">ORC4_C domain-containing protein</fullName>
    </submittedName>
</protein>